<dbReference type="PROSITE" id="PS50011">
    <property type="entry name" value="PROTEIN_KINASE_DOM"/>
    <property type="match status" value="1"/>
</dbReference>
<dbReference type="GO" id="GO:0005524">
    <property type="term" value="F:ATP binding"/>
    <property type="evidence" value="ECO:0007669"/>
    <property type="project" value="InterPro"/>
</dbReference>
<name>A0A9D4FRW7_DREPO</name>
<gene>
    <name evidence="3" type="ORF">DPMN_155513</name>
</gene>
<keyword evidence="1" id="KW-1133">Transmembrane helix</keyword>
<dbReference type="InterPro" id="IPR000719">
    <property type="entry name" value="Prot_kinase_dom"/>
</dbReference>
<feature type="domain" description="Protein kinase" evidence="2">
    <location>
        <begin position="698"/>
        <end position="963"/>
    </location>
</feature>
<reference evidence="3" key="1">
    <citation type="journal article" date="2019" name="bioRxiv">
        <title>The Genome of the Zebra Mussel, Dreissena polymorpha: A Resource for Invasive Species Research.</title>
        <authorList>
            <person name="McCartney M.A."/>
            <person name="Auch B."/>
            <person name="Kono T."/>
            <person name="Mallez S."/>
            <person name="Zhang Y."/>
            <person name="Obille A."/>
            <person name="Becker A."/>
            <person name="Abrahante J.E."/>
            <person name="Garbe J."/>
            <person name="Badalamenti J.P."/>
            <person name="Herman A."/>
            <person name="Mangelson H."/>
            <person name="Liachko I."/>
            <person name="Sullivan S."/>
            <person name="Sone E.D."/>
            <person name="Koren S."/>
            <person name="Silverstein K.A.T."/>
            <person name="Beckman K.B."/>
            <person name="Gohl D.M."/>
        </authorList>
    </citation>
    <scope>NUCLEOTIDE SEQUENCE</scope>
    <source>
        <strain evidence="3">Duluth1</strain>
        <tissue evidence="3">Whole animal</tissue>
    </source>
</reference>
<dbReference type="Gene3D" id="3.30.200.20">
    <property type="entry name" value="Phosphorylase Kinase, domain 1"/>
    <property type="match status" value="1"/>
</dbReference>
<evidence type="ECO:0000313" key="4">
    <source>
        <dbReference type="Proteomes" id="UP000828390"/>
    </source>
</evidence>
<dbReference type="PANTHER" id="PTHR26392">
    <property type="entry name" value="MITOGEN-ACTIVATED PROTEIN KINASE KINASE KINASE 7-RELATED"/>
    <property type="match status" value="1"/>
</dbReference>
<dbReference type="EMBL" id="JAIWYP010000007">
    <property type="protein sequence ID" value="KAH3801851.1"/>
    <property type="molecule type" value="Genomic_DNA"/>
</dbReference>
<dbReference type="Gene3D" id="1.10.510.10">
    <property type="entry name" value="Transferase(Phosphotransferase) domain 1"/>
    <property type="match status" value="1"/>
</dbReference>
<protein>
    <recommendedName>
        <fullName evidence="2">Protein kinase domain-containing protein</fullName>
    </recommendedName>
</protein>
<comment type="caution">
    <text evidence="3">The sequence shown here is derived from an EMBL/GenBank/DDBJ whole genome shotgun (WGS) entry which is preliminary data.</text>
</comment>
<organism evidence="3 4">
    <name type="scientific">Dreissena polymorpha</name>
    <name type="common">Zebra mussel</name>
    <name type="synonym">Mytilus polymorpha</name>
    <dbReference type="NCBI Taxonomy" id="45954"/>
    <lineage>
        <taxon>Eukaryota</taxon>
        <taxon>Metazoa</taxon>
        <taxon>Spiralia</taxon>
        <taxon>Lophotrochozoa</taxon>
        <taxon>Mollusca</taxon>
        <taxon>Bivalvia</taxon>
        <taxon>Autobranchia</taxon>
        <taxon>Heteroconchia</taxon>
        <taxon>Euheterodonta</taxon>
        <taxon>Imparidentia</taxon>
        <taxon>Neoheterodontei</taxon>
        <taxon>Myida</taxon>
        <taxon>Dreissenoidea</taxon>
        <taxon>Dreissenidae</taxon>
        <taxon>Dreissena</taxon>
    </lineage>
</organism>
<dbReference type="GO" id="GO:0004672">
    <property type="term" value="F:protein kinase activity"/>
    <property type="evidence" value="ECO:0007669"/>
    <property type="project" value="InterPro"/>
</dbReference>
<proteinExistence type="predicted"/>
<dbReference type="SUPFAM" id="SSF56112">
    <property type="entry name" value="Protein kinase-like (PK-like)"/>
    <property type="match status" value="1"/>
</dbReference>
<keyword evidence="4" id="KW-1185">Reference proteome</keyword>
<feature type="transmembrane region" description="Helical" evidence="1">
    <location>
        <begin position="559"/>
        <end position="580"/>
    </location>
</feature>
<sequence length="965" mass="109996">MKMANVDNSSDEVDERRKSMFQAFADDLQKGSTSVDDEPDEHPLKERGFGVNLSVLSTIFTKERQMKEKLIGLYNKISQVVETLPEEYEVVLSALYGNVEDIITELADNKMSLLRNYTFVVAGEVIPYMNRFLNVLFGSDIFPPTSFRSPPVVCIHTLSSETEQYLEIQSANGSTKQYAVSSRKTFEGLLLQKLKKKECQRLDIYGHSPNFGSKTSVTIVVHPNDDLEKMFSFLADASMLIYVFNGATVEHGLEDKLKLLCKHLQNEDKKRDLNSFDPHQMMFVCSNWGAVEKEKGSAESVWQTFVTHVQEYFPGLSNDDHMFKLRDTLMEKNRRSSTSSQGDLETLCTAITTMISTSQMETIQRHYSWLASLMQLIRKHAHVRLSFAVNDTITKDVLLKEIEKWNELSDESNKMQIDLKQLARSRCTQMVVLLETHLKKSSVQNNIKSKFYAKKDLSLPSNHIDSIRSSVKTFIQTLILEEIEAWEQTSLHYQRTVRTIEEVFEEKCQKLRKAYLEVAHSNKLINESTSGINSGDEESHDIGDLTAGKKAIIAVTSPLWIPLGIVASMVAIPVVFGIMANDDRKLKQFKKDSSPFMDKWLQEALKDFVKRKSIDKCVLENYLSLLVTKIKNMCKHMVPVSMKADMLQLNLMLEDDRDSSEIFDEHFPIKSSVQDHIVLLRLFHSTFLANDTVNVFDIKDRSAFSNGHCSELYSARHCGKSVLLKYMKANSGELYAYFDHLDMLRRMQHDNIVSFIGVCFSDMMPAIVGGEEPEQMSSFRLMFMFEKCDRNLEEFLLNSPKLQCGNTEPASRKDALHFYSRTAQSICTGLLYIHGKGHWHGKISMENILFQNGTVKLISPSIGSHPKRVDFSRLMPPEIMASTTVGKETDIFHLGTLLWELWYGRKVPMVSTTASQSMSSFPHPSCTAKHAMPEVLARVVESCWQFNPEDRPAASKVLQEMFTIV</sequence>
<evidence type="ECO:0000313" key="3">
    <source>
        <dbReference type="EMBL" id="KAH3801851.1"/>
    </source>
</evidence>
<keyword evidence="1" id="KW-0812">Transmembrane</keyword>
<evidence type="ECO:0000259" key="2">
    <source>
        <dbReference type="PROSITE" id="PS50011"/>
    </source>
</evidence>
<dbReference type="PANTHER" id="PTHR26392:SF92">
    <property type="entry name" value="PROTEIN KINASE DOMAIN-CONTAINING PROTEIN"/>
    <property type="match status" value="1"/>
</dbReference>
<dbReference type="Pfam" id="PF07714">
    <property type="entry name" value="PK_Tyr_Ser-Thr"/>
    <property type="match status" value="1"/>
</dbReference>
<accession>A0A9D4FRW7</accession>
<dbReference type="AlphaFoldDB" id="A0A9D4FRW7"/>
<dbReference type="Proteomes" id="UP000828390">
    <property type="component" value="Unassembled WGS sequence"/>
</dbReference>
<keyword evidence="1" id="KW-0472">Membrane</keyword>
<reference evidence="3" key="2">
    <citation type="submission" date="2020-11" db="EMBL/GenBank/DDBJ databases">
        <authorList>
            <person name="McCartney M.A."/>
            <person name="Auch B."/>
            <person name="Kono T."/>
            <person name="Mallez S."/>
            <person name="Becker A."/>
            <person name="Gohl D.M."/>
            <person name="Silverstein K.A.T."/>
            <person name="Koren S."/>
            <person name="Bechman K.B."/>
            <person name="Herman A."/>
            <person name="Abrahante J.E."/>
            <person name="Garbe J."/>
        </authorList>
    </citation>
    <scope>NUCLEOTIDE SEQUENCE</scope>
    <source>
        <strain evidence="3">Duluth1</strain>
        <tissue evidence="3">Whole animal</tissue>
    </source>
</reference>
<evidence type="ECO:0000256" key="1">
    <source>
        <dbReference type="SAM" id="Phobius"/>
    </source>
</evidence>
<dbReference type="InterPro" id="IPR011009">
    <property type="entry name" value="Kinase-like_dom_sf"/>
</dbReference>
<dbReference type="OrthoDB" id="5985011at2759"/>
<dbReference type="InterPro" id="IPR001245">
    <property type="entry name" value="Ser-Thr/Tyr_kinase_cat_dom"/>
</dbReference>